<accession>A0AAV7PPA7</accession>
<name>A0AAV7PPA7_PLEWA</name>
<reference evidence="1" key="1">
    <citation type="journal article" date="2022" name="bioRxiv">
        <title>Sequencing and chromosome-scale assembly of the giantPleurodeles waltlgenome.</title>
        <authorList>
            <person name="Brown T."/>
            <person name="Elewa A."/>
            <person name="Iarovenko S."/>
            <person name="Subramanian E."/>
            <person name="Araus A.J."/>
            <person name="Petzold A."/>
            <person name="Susuki M."/>
            <person name="Suzuki K.-i.T."/>
            <person name="Hayashi T."/>
            <person name="Toyoda A."/>
            <person name="Oliveira C."/>
            <person name="Osipova E."/>
            <person name="Leigh N.D."/>
            <person name="Simon A."/>
            <person name="Yun M.H."/>
        </authorList>
    </citation>
    <scope>NUCLEOTIDE SEQUENCE</scope>
    <source>
        <strain evidence="1">20211129_DDA</strain>
        <tissue evidence="1">Liver</tissue>
    </source>
</reference>
<organism evidence="1 2">
    <name type="scientific">Pleurodeles waltl</name>
    <name type="common">Iberian ribbed newt</name>
    <dbReference type="NCBI Taxonomy" id="8319"/>
    <lineage>
        <taxon>Eukaryota</taxon>
        <taxon>Metazoa</taxon>
        <taxon>Chordata</taxon>
        <taxon>Craniata</taxon>
        <taxon>Vertebrata</taxon>
        <taxon>Euteleostomi</taxon>
        <taxon>Amphibia</taxon>
        <taxon>Batrachia</taxon>
        <taxon>Caudata</taxon>
        <taxon>Salamandroidea</taxon>
        <taxon>Salamandridae</taxon>
        <taxon>Pleurodelinae</taxon>
        <taxon>Pleurodeles</taxon>
    </lineage>
</organism>
<keyword evidence="2" id="KW-1185">Reference proteome</keyword>
<gene>
    <name evidence="1" type="ORF">NDU88_007109</name>
</gene>
<dbReference type="AlphaFoldDB" id="A0AAV7PPA7"/>
<protein>
    <submittedName>
        <fullName evidence="1">Uncharacterized protein</fullName>
    </submittedName>
</protein>
<dbReference type="EMBL" id="JANPWB010000011">
    <property type="protein sequence ID" value="KAJ1128734.1"/>
    <property type="molecule type" value="Genomic_DNA"/>
</dbReference>
<sequence>MSGDRHLESAIIALALGNEEKEEQTGEVCGLKLFNCKNQQLQLLVLGVNETSPYGDIGCIDIGCIFKCEFLMSKELYC</sequence>
<evidence type="ECO:0000313" key="1">
    <source>
        <dbReference type="EMBL" id="KAJ1128734.1"/>
    </source>
</evidence>
<proteinExistence type="predicted"/>
<dbReference type="Proteomes" id="UP001066276">
    <property type="component" value="Chromosome 7"/>
</dbReference>
<comment type="caution">
    <text evidence="1">The sequence shown here is derived from an EMBL/GenBank/DDBJ whole genome shotgun (WGS) entry which is preliminary data.</text>
</comment>
<evidence type="ECO:0000313" key="2">
    <source>
        <dbReference type="Proteomes" id="UP001066276"/>
    </source>
</evidence>